<evidence type="ECO:0000256" key="6">
    <source>
        <dbReference type="ARBA" id="ARBA00023136"/>
    </source>
</evidence>
<comment type="subcellular location">
    <subcellularLocation>
        <location evidence="1">Membrane</location>
        <topology evidence="1">Multi-pass membrane protein</topology>
    </subcellularLocation>
</comment>
<keyword evidence="4 7" id="KW-0812">Transmembrane</keyword>
<accession>A0A1G8K5E5</accession>
<keyword evidence="2" id="KW-0813">Transport</keyword>
<evidence type="ECO:0000313" key="8">
    <source>
        <dbReference type="EMBL" id="SDI38617.1"/>
    </source>
</evidence>
<dbReference type="PANTHER" id="PTHR36838">
    <property type="entry name" value="AUXIN EFFLUX CARRIER FAMILY PROTEIN"/>
    <property type="match status" value="1"/>
</dbReference>
<name>A0A1G8K5E5_9BACI</name>
<evidence type="ECO:0000256" key="2">
    <source>
        <dbReference type="ARBA" id="ARBA00022448"/>
    </source>
</evidence>
<dbReference type="GO" id="GO:0055085">
    <property type="term" value="P:transmembrane transport"/>
    <property type="evidence" value="ECO:0007669"/>
    <property type="project" value="InterPro"/>
</dbReference>
<proteinExistence type="predicted"/>
<sequence length="149" mass="16633">MHNIQFDLSTLSKMLTYIFLPAVIFSNIYQNEMEGSLLLQVGGFLALQLVILAVIAHIVEKILKMDRKLTSTFKNSLVLNNSGNFGLPVSQLVFHSNPIGASIQIIVMMFQNIVTYTYGLMNAASAKQADLSALKELFKTPILYIRVHI</sequence>
<reference evidence="8 9" key="1">
    <citation type="submission" date="2016-10" db="EMBL/GenBank/DDBJ databases">
        <authorList>
            <person name="de Groot N.N."/>
        </authorList>
    </citation>
    <scope>NUCLEOTIDE SEQUENCE [LARGE SCALE GENOMIC DNA]</scope>
    <source>
        <strain evidence="9">P4B,CCM 7963,CECT 7998,DSM 25260,IBRC-M 10614,KCTC 13821</strain>
    </source>
</reference>
<dbReference type="InterPro" id="IPR004776">
    <property type="entry name" value="Mem_transp_PIN-like"/>
</dbReference>
<keyword evidence="3" id="KW-1003">Cell membrane</keyword>
<dbReference type="Pfam" id="PF03547">
    <property type="entry name" value="Mem_trans"/>
    <property type="match status" value="1"/>
</dbReference>
<feature type="transmembrane region" description="Helical" evidence="7">
    <location>
        <begin position="12"/>
        <end position="31"/>
    </location>
</feature>
<keyword evidence="9" id="KW-1185">Reference proteome</keyword>
<organism evidence="8 9">
    <name type="scientific">Alteribacillus bidgolensis</name>
    <dbReference type="NCBI Taxonomy" id="930129"/>
    <lineage>
        <taxon>Bacteria</taxon>
        <taxon>Bacillati</taxon>
        <taxon>Bacillota</taxon>
        <taxon>Bacilli</taxon>
        <taxon>Bacillales</taxon>
        <taxon>Bacillaceae</taxon>
        <taxon>Alteribacillus</taxon>
    </lineage>
</organism>
<feature type="transmembrane region" description="Helical" evidence="7">
    <location>
        <begin position="37"/>
        <end position="59"/>
    </location>
</feature>
<keyword evidence="6 7" id="KW-0472">Membrane</keyword>
<dbReference type="Proteomes" id="UP000199017">
    <property type="component" value="Unassembled WGS sequence"/>
</dbReference>
<dbReference type="EMBL" id="FNDU01000007">
    <property type="protein sequence ID" value="SDI38617.1"/>
    <property type="molecule type" value="Genomic_DNA"/>
</dbReference>
<dbReference type="AlphaFoldDB" id="A0A1G8K5E5"/>
<evidence type="ECO:0000313" key="9">
    <source>
        <dbReference type="Proteomes" id="UP000199017"/>
    </source>
</evidence>
<evidence type="ECO:0000256" key="3">
    <source>
        <dbReference type="ARBA" id="ARBA00022475"/>
    </source>
</evidence>
<dbReference type="GO" id="GO:0016020">
    <property type="term" value="C:membrane"/>
    <property type="evidence" value="ECO:0007669"/>
    <property type="project" value="UniProtKB-SubCell"/>
</dbReference>
<evidence type="ECO:0000256" key="7">
    <source>
        <dbReference type="SAM" id="Phobius"/>
    </source>
</evidence>
<evidence type="ECO:0000256" key="4">
    <source>
        <dbReference type="ARBA" id="ARBA00022692"/>
    </source>
</evidence>
<dbReference type="PANTHER" id="PTHR36838:SF1">
    <property type="entry name" value="SLR1864 PROTEIN"/>
    <property type="match status" value="1"/>
</dbReference>
<evidence type="ECO:0000256" key="5">
    <source>
        <dbReference type="ARBA" id="ARBA00022989"/>
    </source>
</evidence>
<evidence type="ECO:0000256" key="1">
    <source>
        <dbReference type="ARBA" id="ARBA00004141"/>
    </source>
</evidence>
<keyword evidence="5 7" id="KW-1133">Transmembrane helix</keyword>
<gene>
    <name evidence="8" type="ORF">SAMN05216352_10773</name>
</gene>
<protein>
    <submittedName>
        <fullName evidence="8">Uncharacterized protein</fullName>
    </submittedName>
</protein>
<dbReference type="STRING" id="930129.SAMN05216352_10773"/>